<gene>
    <name evidence="1" type="ORF">MEUPH1_LOCUS1336</name>
</gene>
<dbReference type="AlphaFoldDB" id="A0AAV0VKH8"/>
<comment type="caution">
    <text evidence="1">The sequence shown here is derived from an EMBL/GenBank/DDBJ whole genome shotgun (WGS) entry which is preliminary data.</text>
</comment>
<keyword evidence="2" id="KW-1185">Reference proteome</keyword>
<organism evidence="1 2">
    <name type="scientific">Macrosiphum euphorbiae</name>
    <name type="common">potato aphid</name>
    <dbReference type="NCBI Taxonomy" id="13131"/>
    <lineage>
        <taxon>Eukaryota</taxon>
        <taxon>Metazoa</taxon>
        <taxon>Ecdysozoa</taxon>
        <taxon>Arthropoda</taxon>
        <taxon>Hexapoda</taxon>
        <taxon>Insecta</taxon>
        <taxon>Pterygota</taxon>
        <taxon>Neoptera</taxon>
        <taxon>Paraneoptera</taxon>
        <taxon>Hemiptera</taxon>
        <taxon>Sternorrhyncha</taxon>
        <taxon>Aphidomorpha</taxon>
        <taxon>Aphidoidea</taxon>
        <taxon>Aphididae</taxon>
        <taxon>Macrosiphini</taxon>
        <taxon>Macrosiphum</taxon>
    </lineage>
</organism>
<dbReference type="Proteomes" id="UP001160148">
    <property type="component" value="Unassembled WGS sequence"/>
</dbReference>
<reference evidence="1 2" key="1">
    <citation type="submission" date="2023-01" db="EMBL/GenBank/DDBJ databases">
        <authorList>
            <person name="Whitehead M."/>
        </authorList>
    </citation>
    <scope>NUCLEOTIDE SEQUENCE [LARGE SCALE GENOMIC DNA]</scope>
</reference>
<accession>A0AAV0VKH8</accession>
<sequence>MADKNDLTDAMGALSVDDTRWKELGLDDNIRTQLRKIENDYESIFSWNIKRLTGANQNLMTNLFENVRGRLEIITVLDGEDDKFNLARFYLRLVACYELYNNKSYKESYLEIESVVKFLETCKFDESNEQYSDAYHHIARATYKYIGLTLKIDSEKPEKLLKDVKRIKHFNEAEKGVICAVKANIFMKYPQRGNNIALKFAEQACISSTEPEWINIWLKAKGRVRRYSEPFKMPGDDEIDAAKILCSTTTNPKHLIIVSELYKEIGLANKSMNSHIESTKFYKLSSYIVKKSIKLANDDINQLNYLLLQTCIDYPYYFPNSILNNFITKLTSIKSSFVDKTLGLYYLRHKKDYGKAKHHLSLGMAADHFYCTLQFIKVECLLQPANTFNYMQILNTMYNDFLNPKRRLTILLHILMYFNYCEKNPKETMRYLKLYIDQDIEDTIKKSHLIFSRSLFDLGRVLKPNEFLNVLFVNVKELVYNNKWDEKEKNTVENTFYRFNKILQLNIQDNNFDKTAMNKNESWRKQRVDLSENKSNESHQSAS</sequence>
<dbReference type="EMBL" id="CARXXK010000001">
    <property type="protein sequence ID" value="CAI6344164.1"/>
    <property type="molecule type" value="Genomic_DNA"/>
</dbReference>
<proteinExistence type="predicted"/>
<evidence type="ECO:0000313" key="2">
    <source>
        <dbReference type="Proteomes" id="UP001160148"/>
    </source>
</evidence>
<name>A0AAV0VKH8_9HEMI</name>
<evidence type="ECO:0000313" key="1">
    <source>
        <dbReference type="EMBL" id="CAI6344164.1"/>
    </source>
</evidence>
<protein>
    <submittedName>
        <fullName evidence="1">Uncharacterized protein</fullName>
    </submittedName>
</protein>